<dbReference type="AlphaFoldDB" id="A0A2P2NSY7"/>
<accession>A0A2P2NSY7</accession>
<organism evidence="1">
    <name type="scientific">Rhizophora mucronata</name>
    <name type="common">Asiatic mangrove</name>
    <dbReference type="NCBI Taxonomy" id="61149"/>
    <lineage>
        <taxon>Eukaryota</taxon>
        <taxon>Viridiplantae</taxon>
        <taxon>Streptophyta</taxon>
        <taxon>Embryophyta</taxon>
        <taxon>Tracheophyta</taxon>
        <taxon>Spermatophyta</taxon>
        <taxon>Magnoliopsida</taxon>
        <taxon>eudicotyledons</taxon>
        <taxon>Gunneridae</taxon>
        <taxon>Pentapetalae</taxon>
        <taxon>rosids</taxon>
        <taxon>fabids</taxon>
        <taxon>Malpighiales</taxon>
        <taxon>Rhizophoraceae</taxon>
        <taxon>Rhizophora</taxon>
    </lineage>
</organism>
<dbReference type="EMBL" id="GGEC01065145">
    <property type="protein sequence ID" value="MBX45629.1"/>
    <property type="molecule type" value="Transcribed_RNA"/>
</dbReference>
<proteinExistence type="predicted"/>
<name>A0A2P2NSY7_RHIMU</name>
<protein>
    <submittedName>
        <fullName evidence="1">Uncharacterized protein</fullName>
    </submittedName>
</protein>
<evidence type="ECO:0000313" key="1">
    <source>
        <dbReference type="EMBL" id="MBX45629.1"/>
    </source>
</evidence>
<sequence>MNKYSGVFQPDYQNCGLDFLEYGERLFC</sequence>
<reference evidence="1" key="1">
    <citation type="submission" date="2018-02" db="EMBL/GenBank/DDBJ databases">
        <title>Rhizophora mucronata_Transcriptome.</title>
        <authorList>
            <person name="Meera S.P."/>
            <person name="Sreeshan A."/>
            <person name="Augustine A."/>
        </authorList>
    </citation>
    <scope>NUCLEOTIDE SEQUENCE</scope>
    <source>
        <tissue evidence="1">Leaf</tissue>
    </source>
</reference>